<evidence type="ECO:0000313" key="3">
    <source>
        <dbReference type="Proteomes" id="UP000593567"/>
    </source>
</evidence>
<accession>A0A7J7KA52</accession>
<dbReference type="OrthoDB" id="10054558at2759"/>
<dbReference type="AlphaFoldDB" id="A0A7J7KA52"/>
<evidence type="ECO:0000313" key="2">
    <source>
        <dbReference type="EMBL" id="KAF6034436.1"/>
    </source>
</evidence>
<dbReference type="PANTHER" id="PTHR11161:SF0">
    <property type="entry name" value="O-ACYLTRANSFERASE LIKE PROTEIN"/>
    <property type="match status" value="1"/>
</dbReference>
<proteinExistence type="predicted"/>
<keyword evidence="3" id="KW-1185">Reference proteome</keyword>
<organism evidence="2 3">
    <name type="scientific">Bugula neritina</name>
    <name type="common">Brown bryozoan</name>
    <name type="synonym">Sertularia neritina</name>
    <dbReference type="NCBI Taxonomy" id="10212"/>
    <lineage>
        <taxon>Eukaryota</taxon>
        <taxon>Metazoa</taxon>
        <taxon>Spiralia</taxon>
        <taxon>Lophotrochozoa</taxon>
        <taxon>Bryozoa</taxon>
        <taxon>Gymnolaemata</taxon>
        <taxon>Cheilostomatida</taxon>
        <taxon>Flustrina</taxon>
        <taxon>Buguloidea</taxon>
        <taxon>Bugulidae</taxon>
        <taxon>Bugula</taxon>
    </lineage>
</organism>
<reference evidence="2" key="1">
    <citation type="submission" date="2020-06" db="EMBL/GenBank/DDBJ databases">
        <title>Draft genome of Bugula neritina, a colonial animal packing powerful symbionts and potential medicines.</title>
        <authorList>
            <person name="Rayko M."/>
        </authorList>
    </citation>
    <scope>NUCLEOTIDE SEQUENCE [LARGE SCALE GENOMIC DNA]</scope>
    <source>
        <strain evidence="2">Kwan_BN1</strain>
    </source>
</reference>
<dbReference type="Proteomes" id="UP000593567">
    <property type="component" value="Unassembled WGS sequence"/>
</dbReference>
<name>A0A7J7KA52_BUGNE</name>
<dbReference type="PANTHER" id="PTHR11161">
    <property type="entry name" value="O-ACYLTRANSFERASE"/>
    <property type="match status" value="1"/>
</dbReference>
<evidence type="ECO:0000256" key="1">
    <source>
        <dbReference type="SAM" id="Phobius"/>
    </source>
</evidence>
<dbReference type="EMBL" id="VXIV02001073">
    <property type="protein sequence ID" value="KAF6034436.1"/>
    <property type="molecule type" value="Genomic_DNA"/>
</dbReference>
<protein>
    <submittedName>
        <fullName evidence="2">Uncharacterized protein</fullName>
    </submittedName>
</protein>
<comment type="caution">
    <text evidence="2">The sequence shown here is derived from an EMBL/GenBank/DDBJ whole genome shotgun (WGS) entry which is preliminary data.</text>
</comment>
<dbReference type="InterPro" id="IPR052728">
    <property type="entry name" value="O2_lipid_transport_reg"/>
</dbReference>
<feature type="transmembrane region" description="Helical" evidence="1">
    <location>
        <begin position="188"/>
        <end position="211"/>
    </location>
</feature>
<keyword evidence="1" id="KW-0812">Transmembrane</keyword>
<sequence length="255" mass="29561">MMYRAKTNNISFTWKLCSQSLVHLLPQFSPFSFSSDVKGVVWSDNAKDMAKLFLLHKRIQVADPESACRHRQLSAWHQIPQSVLGHPRAFPHLLYAGHGHTLRDFELARRFLLPSDTKRHCLRRLLLPTDTHSYARVHYLTVYIRHIQPSLWTLWFTLPVIDTNCVNNSWVPLVYINNIYHPESQCAVWTWFLANDFQFFIAAPFLIGLIYRYNTGGLIFNVVCVVTSCISAMVISYKYDLKIALLSKRSDRGCS</sequence>
<keyword evidence="1" id="KW-1133">Transmembrane helix</keyword>
<gene>
    <name evidence="2" type="ORF">EB796_007255</name>
</gene>
<keyword evidence="1" id="KW-0472">Membrane</keyword>
<feature type="transmembrane region" description="Helical" evidence="1">
    <location>
        <begin position="218"/>
        <end position="237"/>
    </location>
</feature>